<dbReference type="SUPFAM" id="SSF103473">
    <property type="entry name" value="MFS general substrate transporter"/>
    <property type="match status" value="1"/>
</dbReference>
<evidence type="ECO:0000256" key="2">
    <source>
        <dbReference type="ARBA" id="ARBA00022448"/>
    </source>
</evidence>
<evidence type="ECO:0000256" key="3">
    <source>
        <dbReference type="ARBA" id="ARBA00022475"/>
    </source>
</evidence>
<dbReference type="EMBL" id="JARTLD010000039">
    <property type="protein sequence ID" value="MED5018846.1"/>
    <property type="molecule type" value="Genomic_DNA"/>
</dbReference>
<feature type="transmembrane region" description="Helical" evidence="7">
    <location>
        <begin position="241"/>
        <end position="259"/>
    </location>
</feature>
<dbReference type="InterPro" id="IPR011701">
    <property type="entry name" value="MFS"/>
</dbReference>
<evidence type="ECO:0000313" key="9">
    <source>
        <dbReference type="Proteomes" id="UP001343257"/>
    </source>
</evidence>
<organism evidence="8 9">
    <name type="scientific">Paenibacillus chibensis</name>
    <dbReference type="NCBI Taxonomy" id="59846"/>
    <lineage>
        <taxon>Bacteria</taxon>
        <taxon>Bacillati</taxon>
        <taxon>Bacillota</taxon>
        <taxon>Bacilli</taxon>
        <taxon>Bacillales</taxon>
        <taxon>Paenibacillaceae</taxon>
        <taxon>Paenibacillus</taxon>
    </lineage>
</organism>
<dbReference type="Pfam" id="PF07690">
    <property type="entry name" value="MFS_1"/>
    <property type="match status" value="1"/>
</dbReference>
<feature type="transmembrane region" description="Helical" evidence="7">
    <location>
        <begin position="92"/>
        <end position="114"/>
    </location>
</feature>
<dbReference type="CDD" id="cd06173">
    <property type="entry name" value="MFS_MefA_like"/>
    <property type="match status" value="1"/>
</dbReference>
<comment type="subcellular location">
    <subcellularLocation>
        <location evidence="1">Cell membrane</location>
        <topology evidence="1">Multi-pass membrane protein</topology>
    </subcellularLocation>
</comment>
<dbReference type="Proteomes" id="UP001343257">
    <property type="component" value="Unassembled WGS sequence"/>
</dbReference>
<protein>
    <submittedName>
        <fullName evidence="8">MFS transporter</fullName>
    </submittedName>
</protein>
<dbReference type="RefSeq" id="WP_328279438.1">
    <property type="nucleotide sequence ID" value="NZ_JARTLD010000039.1"/>
</dbReference>
<evidence type="ECO:0000256" key="1">
    <source>
        <dbReference type="ARBA" id="ARBA00004651"/>
    </source>
</evidence>
<name>A0ABU6PVD7_9BACL</name>
<evidence type="ECO:0000256" key="4">
    <source>
        <dbReference type="ARBA" id="ARBA00022692"/>
    </source>
</evidence>
<comment type="caution">
    <text evidence="8">The sequence shown here is derived from an EMBL/GenBank/DDBJ whole genome shotgun (WGS) entry which is preliminary data.</text>
</comment>
<dbReference type="Gene3D" id="1.20.1250.20">
    <property type="entry name" value="MFS general substrate transporter like domains"/>
    <property type="match status" value="1"/>
</dbReference>
<feature type="transmembrane region" description="Helical" evidence="7">
    <location>
        <begin position="304"/>
        <end position="326"/>
    </location>
</feature>
<feature type="transmembrane region" description="Helical" evidence="7">
    <location>
        <begin position="279"/>
        <end position="297"/>
    </location>
</feature>
<feature type="transmembrane region" description="Helical" evidence="7">
    <location>
        <begin position="376"/>
        <end position="394"/>
    </location>
</feature>
<sequence length="439" mass="47418">MSTVTSSSPSSRRPASVWANKTFTRMFTAYAMASFGEWFDAFAIEILVAYRWHADPFMIALIPVMMALPGILLGSFAGVIADRWKKVNLMMLADAAETVLTVLLLFVPNIYWLLPVLVLRSAVGVIRVPAHQALTRQVVREDQLLKATSYNGLVNQFSKIAGPLLGAMALTVVSPQMCILVNAFTRLFSAVLLFTLRHIDENAAAASKPEETQGSGSVDTDKAGFIQLWKQGWGVLLQRRILLSSFIVNLTVMLVIMMIDFQFPTLFREIAPHNESLLGWTVSATGAGAVLTILLLNRLGSVRYGLGIGGGVALIGAAFGFMGMLGPGTPEAWSLVLGFVIGIGNGLTIVTYNYVLQKETPEGMTGRIFGIQNTSASTIMIAAPLMGGFLIQGLGVSKVFMMLGFAILIIGSLCLALQRVLWPSRQATTASQEYQEVSG</sequence>
<keyword evidence="9" id="KW-1185">Reference proteome</keyword>
<keyword evidence="3" id="KW-1003">Cell membrane</keyword>
<accession>A0ABU6PVD7</accession>
<feature type="transmembrane region" description="Helical" evidence="7">
    <location>
        <begin position="160"/>
        <end position="184"/>
    </location>
</feature>
<dbReference type="PANTHER" id="PTHR43266:SF2">
    <property type="entry name" value="MAJOR FACILITATOR SUPERFAMILY (MFS) PROFILE DOMAIN-CONTAINING PROTEIN"/>
    <property type="match status" value="1"/>
</dbReference>
<feature type="transmembrane region" description="Helical" evidence="7">
    <location>
        <begin position="332"/>
        <end position="355"/>
    </location>
</feature>
<evidence type="ECO:0000313" key="8">
    <source>
        <dbReference type="EMBL" id="MED5018846.1"/>
    </source>
</evidence>
<evidence type="ECO:0000256" key="7">
    <source>
        <dbReference type="SAM" id="Phobius"/>
    </source>
</evidence>
<evidence type="ECO:0000256" key="5">
    <source>
        <dbReference type="ARBA" id="ARBA00022989"/>
    </source>
</evidence>
<keyword evidence="5 7" id="KW-1133">Transmembrane helix</keyword>
<keyword evidence="2" id="KW-0813">Transport</keyword>
<evidence type="ECO:0000256" key="6">
    <source>
        <dbReference type="ARBA" id="ARBA00023136"/>
    </source>
</evidence>
<feature type="transmembrane region" description="Helical" evidence="7">
    <location>
        <begin position="400"/>
        <end position="422"/>
    </location>
</feature>
<keyword evidence="6 7" id="KW-0472">Membrane</keyword>
<keyword evidence="4 7" id="KW-0812">Transmembrane</keyword>
<dbReference type="InterPro" id="IPR036259">
    <property type="entry name" value="MFS_trans_sf"/>
</dbReference>
<dbReference type="PANTHER" id="PTHR43266">
    <property type="entry name" value="MACROLIDE-EFFLUX PROTEIN"/>
    <property type="match status" value="1"/>
</dbReference>
<reference evidence="8 9" key="1">
    <citation type="submission" date="2023-03" db="EMBL/GenBank/DDBJ databases">
        <title>Bacillus Genome Sequencing.</title>
        <authorList>
            <person name="Dunlap C."/>
        </authorList>
    </citation>
    <scope>NUCLEOTIDE SEQUENCE [LARGE SCALE GENOMIC DNA]</scope>
    <source>
        <strain evidence="8 9">NRS-52</strain>
    </source>
</reference>
<gene>
    <name evidence="8" type="ORF">P9847_16165</name>
</gene>
<proteinExistence type="predicted"/>
<feature type="transmembrane region" description="Helical" evidence="7">
    <location>
        <begin position="57"/>
        <end position="80"/>
    </location>
</feature>